<sequence length="269" mass="31751">MLPFMTKNKKYQIKIDFYEPQECMKAIKYPPENTGLQGNFSFLKGAFNVPDYVYLPEDFTPKLDVFIENLGWTEEHINLIKYDNQTKHVQFQTKILAPLACILPLDADYPYQSFHMKSFQDQLVSLNLKRINLMPDFENDYKISDVENKALQEVLMLIKCFQIQSNIQNRNIGNDQIIFDIKQNYEFKESEEFQWVQTNIWCNKCSLFDQKNKPLGVSHSMVSQIFQSHQNILENLTQDVIDKMEDVLNADFQNNLRRFLKLSKIVAFS</sequence>
<dbReference type="RefSeq" id="XP_004032320.1">
    <property type="nucleotide sequence ID" value="XM_004032272.1"/>
</dbReference>
<keyword evidence="2" id="KW-1185">Reference proteome</keyword>
<dbReference type="AlphaFoldDB" id="G0QVL0"/>
<proteinExistence type="predicted"/>
<accession>G0QVL0</accession>
<dbReference type="eggNOG" id="ENOG502R2MA">
    <property type="taxonomic scope" value="Eukaryota"/>
</dbReference>
<dbReference type="EMBL" id="GL983948">
    <property type="protein sequence ID" value="EGR30733.1"/>
    <property type="molecule type" value="Genomic_DNA"/>
</dbReference>
<reference evidence="1 2" key="1">
    <citation type="submission" date="2011-07" db="EMBL/GenBank/DDBJ databases">
        <authorList>
            <person name="Coyne R."/>
            <person name="Brami D."/>
            <person name="Johnson J."/>
            <person name="Hostetler J."/>
            <person name="Hannick L."/>
            <person name="Clark T."/>
            <person name="Cassidy-Hanley D."/>
            <person name="Inman J."/>
        </authorList>
    </citation>
    <scope>NUCLEOTIDE SEQUENCE [LARGE SCALE GENOMIC DNA]</scope>
    <source>
        <strain evidence="1 2">G5</strain>
    </source>
</reference>
<organism evidence="1 2">
    <name type="scientific">Ichthyophthirius multifiliis</name>
    <name type="common">White spot disease agent</name>
    <name type="synonym">Ich</name>
    <dbReference type="NCBI Taxonomy" id="5932"/>
    <lineage>
        <taxon>Eukaryota</taxon>
        <taxon>Sar</taxon>
        <taxon>Alveolata</taxon>
        <taxon>Ciliophora</taxon>
        <taxon>Intramacronucleata</taxon>
        <taxon>Oligohymenophorea</taxon>
        <taxon>Hymenostomatida</taxon>
        <taxon>Ophryoglenina</taxon>
        <taxon>Ichthyophthirius</taxon>
    </lineage>
</organism>
<dbReference type="GeneID" id="14906849"/>
<evidence type="ECO:0000313" key="2">
    <source>
        <dbReference type="Proteomes" id="UP000008983"/>
    </source>
</evidence>
<gene>
    <name evidence="1" type="ORF">IMG5_124450</name>
</gene>
<dbReference type="OMA" id="YHIFINV"/>
<dbReference type="Proteomes" id="UP000008983">
    <property type="component" value="Unassembled WGS sequence"/>
</dbReference>
<name>G0QVL0_ICHMU</name>
<dbReference type="InParanoid" id="G0QVL0"/>
<protein>
    <submittedName>
        <fullName evidence="1">Uncharacterized protein</fullName>
    </submittedName>
</protein>
<dbReference type="OrthoDB" id="297923at2759"/>
<evidence type="ECO:0000313" key="1">
    <source>
        <dbReference type="EMBL" id="EGR30733.1"/>
    </source>
</evidence>